<dbReference type="OrthoDB" id="5572844at2759"/>
<dbReference type="InterPro" id="IPR018608">
    <property type="entry name" value="Gti1/Pac2"/>
</dbReference>
<dbReference type="VEuPathDB" id="MicrosporidiaDB:DI09_148p60"/>
<dbReference type="EMBL" id="JMKJ01000053">
    <property type="protein sequence ID" value="KGG52664.1"/>
    <property type="molecule type" value="Genomic_DNA"/>
</dbReference>
<dbReference type="RefSeq" id="XP_013239100.1">
    <property type="nucleotide sequence ID" value="XM_013383646.1"/>
</dbReference>
<name>A0A098VUW1_9MICR</name>
<sequence>MENPQIQVRSEILDTKFKSSFFSASSPVVITLTSNSNGSESIGGENTLDIMKYSENRTSHAEQFQGNFTCNSNPQSQLLSEMILPTCSSSTQASNDAPKSLFIIREDGLIKKTLSMTIDGQLHHLVCYYSKSDFFLGKESKGLPSIPPSDQIVENDISERTFSLSRFGQASFPQILPKTSICNKKDTHLKRKRRHSSNSIPSDYSSVGTRKILPSTAVENLSGTSRMAGIRANSHSGIFPNAFYTFPQPSAKSNMSSQNLNGFLATLPMPMTRGYYFPNFPTNNEQENSAHFFPITTDPISNAFSGPNASIPLSSNGSISEFANPSIEQCPFPLNMSHIPFGDGYPQFVPPWNHDFYIPPFVSTPFTPPTDCRFVGSSPTSVSSSCNSFSSSSVMNPMVDVSFSEQACSQRISCEESSSNELSSSYGYDNYFPSEDILNSKFPSEDILNSKFESEDLLNSKLLQSESIFTDELSTNPFLDSNFDTEHVIPKLSADNPNAIPNS</sequence>
<gene>
    <name evidence="1" type="ORF">DI09_148p60</name>
</gene>
<dbReference type="Proteomes" id="UP000029725">
    <property type="component" value="Unassembled WGS sequence"/>
</dbReference>
<evidence type="ECO:0000313" key="2">
    <source>
        <dbReference type="Proteomes" id="UP000029725"/>
    </source>
</evidence>
<accession>A0A098VUW1</accession>
<protein>
    <submittedName>
        <fullName evidence="1">Gluconate transporter inducer Gti1</fullName>
    </submittedName>
</protein>
<dbReference type="Pfam" id="PF09729">
    <property type="entry name" value="Gti1_Pac2"/>
    <property type="match status" value="1"/>
</dbReference>
<keyword evidence="2" id="KW-1185">Reference proteome</keyword>
<evidence type="ECO:0000313" key="1">
    <source>
        <dbReference type="EMBL" id="KGG52664.1"/>
    </source>
</evidence>
<reference evidence="1 2" key="1">
    <citation type="submission" date="2014-04" db="EMBL/GenBank/DDBJ databases">
        <title>A new species of microsporidia sheds light on the evolution of extreme parasitism.</title>
        <authorList>
            <person name="Haag K.L."/>
            <person name="James T.Y."/>
            <person name="Larsson R."/>
            <person name="Schaer T.M."/>
            <person name="Refardt D."/>
            <person name="Pombert J.-F."/>
            <person name="Ebert D."/>
        </authorList>
    </citation>
    <scope>NUCLEOTIDE SEQUENCE [LARGE SCALE GENOMIC DNA]</scope>
    <source>
        <strain evidence="1 2">UGP3</strain>
        <tissue evidence="1">Spores</tissue>
    </source>
</reference>
<comment type="caution">
    <text evidence="1">The sequence shown here is derived from an EMBL/GenBank/DDBJ whole genome shotgun (WGS) entry which is preliminary data.</text>
</comment>
<proteinExistence type="predicted"/>
<dbReference type="AlphaFoldDB" id="A0A098VUW1"/>
<organism evidence="1 2">
    <name type="scientific">Mitosporidium daphniae</name>
    <dbReference type="NCBI Taxonomy" id="1485682"/>
    <lineage>
        <taxon>Eukaryota</taxon>
        <taxon>Fungi</taxon>
        <taxon>Fungi incertae sedis</taxon>
        <taxon>Microsporidia</taxon>
        <taxon>Mitosporidium</taxon>
    </lineage>
</organism>
<dbReference type="GeneID" id="25258455"/>
<dbReference type="HOGENOM" id="CLU_541928_0_0_1"/>